<feature type="domain" description="DH" evidence="4">
    <location>
        <begin position="766"/>
        <end position="958"/>
    </location>
</feature>
<dbReference type="InterPro" id="IPR001849">
    <property type="entry name" value="PH_domain"/>
</dbReference>
<feature type="compositionally biased region" description="Basic and acidic residues" evidence="2">
    <location>
        <begin position="455"/>
        <end position="464"/>
    </location>
</feature>
<dbReference type="EMBL" id="OV696690">
    <property type="protein sequence ID" value="CAH1265802.1"/>
    <property type="molecule type" value="Genomic_DNA"/>
</dbReference>
<dbReference type="InterPro" id="IPR001331">
    <property type="entry name" value="GDS_CDC24_CS"/>
</dbReference>
<feature type="coiled-coil region" evidence="1">
    <location>
        <begin position="122"/>
        <end position="149"/>
    </location>
</feature>
<dbReference type="InterPro" id="IPR011993">
    <property type="entry name" value="PH-like_dom_sf"/>
</dbReference>
<feature type="region of interest" description="Disordered" evidence="2">
    <location>
        <begin position="1"/>
        <end position="74"/>
    </location>
</feature>
<dbReference type="PROSITE" id="PS50010">
    <property type="entry name" value="DH_2"/>
    <property type="match status" value="1"/>
</dbReference>
<feature type="compositionally biased region" description="Basic residues" evidence="2">
    <location>
        <begin position="629"/>
        <end position="640"/>
    </location>
</feature>
<feature type="compositionally biased region" description="Polar residues" evidence="2">
    <location>
        <begin position="512"/>
        <end position="529"/>
    </location>
</feature>
<feature type="region of interest" description="Disordered" evidence="2">
    <location>
        <begin position="207"/>
        <end position="285"/>
    </location>
</feature>
<organism evidence="5 6">
    <name type="scientific">Branchiostoma lanceolatum</name>
    <name type="common">Common lancelet</name>
    <name type="synonym">Amphioxus lanceolatum</name>
    <dbReference type="NCBI Taxonomy" id="7740"/>
    <lineage>
        <taxon>Eukaryota</taxon>
        <taxon>Metazoa</taxon>
        <taxon>Chordata</taxon>
        <taxon>Cephalochordata</taxon>
        <taxon>Leptocardii</taxon>
        <taxon>Amphioxiformes</taxon>
        <taxon>Branchiostomatidae</taxon>
        <taxon>Branchiostoma</taxon>
    </lineage>
</organism>
<reference evidence="5" key="1">
    <citation type="submission" date="2022-01" db="EMBL/GenBank/DDBJ databases">
        <authorList>
            <person name="Braso-Vives M."/>
        </authorList>
    </citation>
    <scope>NUCLEOTIDE SEQUENCE</scope>
</reference>
<protein>
    <submittedName>
        <fullName evidence="5">PLEKHG7 protein</fullName>
    </submittedName>
</protein>
<feature type="compositionally biased region" description="Basic and acidic residues" evidence="2">
    <location>
        <begin position="618"/>
        <end position="628"/>
    </location>
</feature>
<dbReference type="CDD" id="cd13245">
    <property type="entry name" value="PH_PLEKHG7"/>
    <property type="match status" value="1"/>
</dbReference>
<feature type="compositionally biased region" description="Basic and acidic residues" evidence="2">
    <location>
        <begin position="265"/>
        <end position="274"/>
    </location>
</feature>
<dbReference type="InterPro" id="IPR040181">
    <property type="entry name" value="PKHG5/7"/>
</dbReference>
<feature type="domain" description="PH" evidence="3">
    <location>
        <begin position="1011"/>
        <end position="1148"/>
    </location>
</feature>
<feature type="region of interest" description="Disordered" evidence="2">
    <location>
        <begin position="450"/>
        <end position="532"/>
    </location>
</feature>
<dbReference type="PANTHER" id="PTHR13217">
    <property type="entry name" value="PLECKSTRIN HOMOLOGY DOMAIN-CONTAINING FAMILY G MEMBER 7"/>
    <property type="match status" value="1"/>
</dbReference>
<dbReference type="SUPFAM" id="SSF50729">
    <property type="entry name" value="PH domain-like"/>
    <property type="match status" value="1"/>
</dbReference>
<accession>A0A8K0EX23</accession>
<dbReference type="Gene3D" id="2.30.29.30">
    <property type="entry name" value="Pleckstrin-homology domain (PH domain)/Phosphotyrosine-binding domain (PTB)"/>
    <property type="match status" value="1"/>
</dbReference>
<evidence type="ECO:0000313" key="6">
    <source>
        <dbReference type="Proteomes" id="UP000838412"/>
    </source>
</evidence>
<dbReference type="GO" id="GO:0007266">
    <property type="term" value="P:Rho protein signal transduction"/>
    <property type="evidence" value="ECO:0007669"/>
    <property type="project" value="TreeGrafter"/>
</dbReference>
<evidence type="ECO:0000259" key="4">
    <source>
        <dbReference type="PROSITE" id="PS50010"/>
    </source>
</evidence>
<feature type="region of interest" description="Disordered" evidence="2">
    <location>
        <begin position="86"/>
        <end position="115"/>
    </location>
</feature>
<feature type="compositionally biased region" description="Basic and acidic residues" evidence="2">
    <location>
        <begin position="54"/>
        <end position="74"/>
    </location>
</feature>
<dbReference type="PANTHER" id="PTHR13217:SF6">
    <property type="entry name" value="PLECKSTRIN HOMOLOGY DOMAIN-CONTAINING FAMILY G MEMBER 7"/>
    <property type="match status" value="1"/>
</dbReference>
<gene>
    <name evidence="5" type="primary">PLEKHG7</name>
    <name evidence="5" type="ORF">BLAG_LOCUS19656</name>
</gene>
<dbReference type="Pfam" id="PF16652">
    <property type="entry name" value="PH_13"/>
    <property type="match status" value="1"/>
</dbReference>
<dbReference type="Pfam" id="PF00621">
    <property type="entry name" value="RhoGEF"/>
    <property type="match status" value="1"/>
</dbReference>
<feature type="compositionally biased region" description="Polar residues" evidence="2">
    <location>
        <begin position="603"/>
        <end position="617"/>
    </location>
</feature>
<dbReference type="GO" id="GO:0005085">
    <property type="term" value="F:guanyl-nucleotide exchange factor activity"/>
    <property type="evidence" value="ECO:0007669"/>
    <property type="project" value="InterPro"/>
</dbReference>
<dbReference type="CDD" id="cd00160">
    <property type="entry name" value="RhoGEF"/>
    <property type="match status" value="1"/>
</dbReference>
<dbReference type="PROSITE" id="PS50003">
    <property type="entry name" value="PH_DOMAIN"/>
    <property type="match status" value="1"/>
</dbReference>
<dbReference type="PROSITE" id="PS00741">
    <property type="entry name" value="DH_1"/>
    <property type="match status" value="1"/>
</dbReference>
<evidence type="ECO:0000256" key="2">
    <source>
        <dbReference type="SAM" id="MobiDB-lite"/>
    </source>
</evidence>
<dbReference type="Proteomes" id="UP000838412">
    <property type="component" value="Chromosome 5"/>
</dbReference>
<dbReference type="InterPro" id="IPR000219">
    <property type="entry name" value="DH_dom"/>
</dbReference>
<evidence type="ECO:0000313" key="5">
    <source>
        <dbReference type="EMBL" id="CAH1265802.1"/>
    </source>
</evidence>
<evidence type="ECO:0000259" key="3">
    <source>
        <dbReference type="PROSITE" id="PS50003"/>
    </source>
</evidence>
<dbReference type="InterPro" id="IPR035899">
    <property type="entry name" value="DBL_dom_sf"/>
</dbReference>
<dbReference type="SMART" id="SM00325">
    <property type="entry name" value="RhoGEF"/>
    <property type="match status" value="1"/>
</dbReference>
<sequence length="1169" mass="130870">MGDDSLRERLGALDDVVSTRPNRLGTGQDLSGSGVTRRASAPDISRRRPSLPTDSRRAAEAERSGQGTGHRDLHNALQVIQKTIVAMSEPRPPPRTTSISSIPDAGSGTSPKYPGQMERGQMADYEATFMALERENEILKSKLQNAMRREIQALRTSKKLARDNHKLKQVVLKQEEAGHGQQGHLSLPKHAGLSSAARCRSPIDMEAPTVVGNGQQGQLPIHHERSNSGDDTLSYPRDDSDSAIVMESDMSQRHPSDSDDTSGSGDDRHLDMSRTRKGQTPARSVSVVIERQRGLHVASPAGQGNKNIYGQLEITGDRHDVRFPWQRDVATQCDFNADVMCSRCAMVIREEDEGVEKENMPAGQPTVVRREKSKIQMTRARPASADWSTRYTRTLDNSNFRPANVTRPRLLAEELTDDVQRRRAEAARMSFARRTPLSLDAASEPLQVVNLRDPGQGRRGERPMSDGWADQKVQYGSVPSESLYFPPSSDSPRVVRKAAESNARRMRPMSADWSNVSTSWGPQPPQAHSGSDPEIRARVFAPEVPPMDFQQPESKHLNRTTSLPPAAFRDQHKQLHGVGVSTVEEEDDGPSADDSSPKRANKGSGSPIANTDGSSDDNSPKGTDDDSPRKRRQKRALRRRSSLIVSLPGLQVSPGDLIVCEPGDYHDGQAAIAALKDRHRGSAANLLEDEKKTKSAWAFLKTNFTKSKEKEERKKSTALEVALTTIKQRDLGEHHLHAYKDSHWTDLMATSELGLPSLPLTEMEKKRREAVWELFTSECVYLLDHLLILKYVFLEPLLELQEQGHVAFVDTPKLFANLDELCQASSWFCKELLNNLLNNVTPMEFGSTQAVVNAFNSFGNRVCPPYQRYCLNYSSALSYMVELRKNEDFKEFIQWCEQDPRCNRLKLSDLLVAPMQHLTKFPLLLKDIRKRTEDADDKTSLTATVESVEESIRELEGKVKWLTNFERLQELQELIEFPAIDQETKAYVPEFLRATLMKQSHQNILADPTRQLLYEGSLCMLESGKPVDVYLFLFDDLLLITKMRKNAGKKKQSMDQFSHGTISSVSSRKGSLMHKDGPVFTVYRQPVPLDRLAIHDVDIPQSVATGLKHAFVLVHENRFQHAAAVLTLQASSEPMKVTWLANLNNAKDNWREFLDSQDQQGQDGATGEQ</sequence>
<proteinExistence type="predicted"/>
<keyword evidence="6" id="KW-1185">Reference proteome</keyword>
<dbReference type="SMART" id="SM00233">
    <property type="entry name" value="PH"/>
    <property type="match status" value="1"/>
</dbReference>
<evidence type="ECO:0000256" key="1">
    <source>
        <dbReference type="SAM" id="Coils"/>
    </source>
</evidence>
<dbReference type="OrthoDB" id="5585231at2759"/>
<keyword evidence="1" id="KW-0175">Coiled coil</keyword>
<name>A0A8K0EX23_BRALA</name>
<feature type="compositionally biased region" description="Basic and acidic residues" evidence="2">
    <location>
        <begin position="1"/>
        <end position="12"/>
    </location>
</feature>
<dbReference type="SUPFAM" id="SSF48065">
    <property type="entry name" value="DBL homology domain (DH-domain)"/>
    <property type="match status" value="1"/>
</dbReference>
<dbReference type="Gene3D" id="1.20.900.10">
    <property type="entry name" value="Dbl homology (DH) domain"/>
    <property type="match status" value="1"/>
</dbReference>
<dbReference type="AlphaFoldDB" id="A0A8K0EX23"/>
<feature type="region of interest" description="Disordered" evidence="2">
    <location>
        <begin position="580"/>
        <end position="640"/>
    </location>
</feature>